<evidence type="ECO:0000256" key="7">
    <source>
        <dbReference type="PROSITE-ProRule" id="PRU00068"/>
    </source>
</evidence>
<dbReference type="GO" id="GO:0006954">
    <property type="term" value="P:inflammatory response"/>
    <property type="evidence" value="ECO:0007669"/>
    <property type="project" value="TreeGrafter"/>
</dbReference>
<dbReference type="Pfam" id="PF00200">
    <property type="entry name" value="Disintegrin"/>
    <property type="match status" value="1"/>
</dbReference>
<dbReference type="InterPro" id="IPR024079">
    <property type="entry name" value="MetalloPept_cat_dom_sf"/>
</dbReference>
<feature type="domain" description="Peptidase M12B" evidence="15">
    <location>
        <begin position="204"/>
        <end position="399"/>
    </location>
</feature>
<reference evidence="16 17" key="1">
    <citation type="submission" date="2020-04" db="EMBL/GenBank/DDBJ databases">
        <title>Chromosome-level genome assembly of a cyprinid fish Onychostoma macrolepis by integration of Nanopore Sequencing, Bionano and Hi-C technology.</title>
        <authorList>
            <person name="Wang D."/>
        </authorList>
    </citation>
    <scope>NUCLEOTIDE SEQUENCE [LARGE SCALE GENOMIC DNA]</scope>
    <source>
        <strain evidence="16">SWU-2019</strain>
        <tissue evidence="16">Muscle</tissue>
    </source>
</reference>
<dbReference type="InterPro" id="IPR013111">
    <property type="entry name" value="EGF_extracell"/>
</dbReference>
<dbReference type="SMART" id="SM00050">
    <property type="entry name" value="DISIN"/>
    <property type="match status" value="1"/>
</dbReference>
<dbReference type="Proteomes" id="UP000579812">
    <property type="component" value="Unassembled WGS sequence"/>
</dbReference>
<dbReference type="Pfam" id="PF01562">
    <property type="entry name" value="Pep_M12B_propep"/>
    <property type="match status" value="1"/>
</dbReference>
<dbReference type="GO" id="GO:0046872">
    <property type="term" value="F:metal ion binding"/>
    <property type="evidence" value="ECO:0007669"/>
    <property type="project" value="UniProtKB-KW"/>
</dbReference>
<dbReference type="Pfam" id="PF07974">
    <property type="entry name" value="EGF_2"/>
    <property type="match status" value="1"/>
</dbReference>
<dbReference type="Pfam" id="PF08516">
    <property type="entry name" value="ADAM_CR"/>
    <property type="match status" value="1"/>
</dbReference>
<dbReference type="GO" id="GO:0022407">
    <property type="term" value="P:regulation of cell-cell adhesion"/>
    <property type="evidence" value="ECO:0007669"/>
    <property type="project" value="TreeGrafter"/>
</dbReference>
<feature type="disulfide bond" evidence="9">
    <location>
        <begin position="314"/>
        <end position="394"/>
    </location>
</feature>
<dbReference type="PROSITE" id="PS00427">
    <property type="entry name" value="DISINTEGRIN_1"/>
    <property type="match status" value="1"/>
</dbReference>
<keyword evidence="5 11" id="KW-0472">Membrane</keyword>
<feature type="binding site" evidence="9">
    <location>
        <position position="348"/>
    </location>
    <ligand>
        <name>Zn(2+)</name>
        <dbReference type="ChEBI" id="CHEBI:29105"/>
        <note>catalytic</note>
    </ligand>
</feature>
<evidence type="ECO:0000313" key="17">
    <source>
        <dbReference type="Proteomes" id="UP000579812"/>
    </source>
</evidence>
<dbReference type="SUPFAM" id="SSF55486">
    <property type="entry name" value="Metalloproteases ('zincins'), catalytic domain"/>
    <property type="match status" value="1"/>
</dbReference>
<dbReference type="InterPro" id="IPR000742">
    <property type="entry name" value="EGF"/>
</dbReference>
<dbReference type="PROSITE" id="PS01186">
    <property type="entry name" value="EGF_2"/>
    <property type="match status" value="1"/>
</dbReference>
<dbReference type="GO" id="GO:0050839">
    <property type="term" value="F:cell adhesion molecule binding"/>
    <property type="evidence" value="ECO:0007669"/>
    <property type="project" value="TreeGrafter"/>
</dbReference>
<evidence type="ECO:0000259" key="14">
    <source>
        <dbReference type="PROSITE" id="PS50214"/>
    </source>
</evidence>
<dbReference type="FunFam" id="4.10.70.10:FF:000001">
    <property type="entry name" value="Disintegrin and metalloproteinase domain-containing protein 22"/>
    <property type="match status" value="1"/>
</dbReference>
<dbReference type="GO" id="GO:0004222">
    <property type="term" value="F:metalloendopeptidase activity"/>
    <property type="evidence" value="ECO:0007669"/>
    <property type="project" value="InterPro"/>
</dbReference>
<dbReference type="Gene3D" id="4.10.70.10">
    <property type="entry name" value="Disintegrin domain"/>
    <property type="match status" value="1"/>
</dbReference>
<evidence type="ECO:0000259" key="15">
    <source>
        <dbReference type="PROSITE" id="PS50215"/>
    </source>
</evidence>
<evidence type="ECO:0000256" key="12">
    <source>
        <dbReference type="SAM" id="SignalP"/>
    </source>
</evidence>
<evidence type="ECO:0000259" key="13">
    <source>
        <dbReference type="PROSITE" id="PS50026"/>
    </source>
</evidence>
<evidence type="ECO:0000256" key="1">
    <source>
        <dbReference type="ARBA" id="ARBA00004479"/>
    </source>
</evidence>
<evidence type="ECO:0000256" key="6">
    <source>
        <dbReference type="ARBA" id="ARBA00023157"/>
    </source>
</evidence>
<evidence type="ECO:0000256" key="3">
    <source>
        <dbReference type="ARBA" id="ARBA00022692"/>
    </source>
</evidence>
<comment type="caution">
    <text evidence="16">The sequence shown here is derived from an EMBL/GenBank/DDBJ whole genome shotgun (WGS) entry which is preliminary data.</text>
</comment>
<feature type="active site" evidence="9">
    <location>
        <position position="339"/>
    </location>
</feature>
<dbReference type="PANTHER" id="PTHR11905:SF20">
    <property type="entry name" value="DISINTEGRIN AND METALLOPROTEINASE DOMAIN-CONTAINING PROTEIN 8"/>
    <property type="match status" value="1"/>
</dbReference>
<dbReference type="GO" id="GO:0051044">
    <property type="term" value="P:positive regulation of membrane protein ectodomain proteolysis"/>
    <property type="evidence" value="ECO:0007669"/>
    <property type="project" value="TreeGrafter"/>
</dbReference>
<feature type="disulfide bond" evidence="7">
    <location>
        <begin position="465"/>
        <end position="485"/>
    </location>
</feature>
<evidence type="ECO:0000256" key="8">
    <source>
        <dbReference type="PROSITE-ProRule" id="PRU00076"/>
    </source>
</evidence>
<protein>
    <submittedName>
        <fullName evidence="16">Uncharacterized protein</fullName>
    </submittedName>
</protein>
<feature type="domain" description="EGF-like" evidence="13">
    <location>
        <begin position="615"/>
        <end position="647"/>
    </location>
</feature>
<dbReference type="CDD" id="cd04269">
    <property type="entry name" value="ZnMc_adamalysin_II_like"/>
    <property type="match status" value="1"/>
</dbReference>
<dbReference type="SUPFAM" id="SSF57552">
    <property type="entry name" value="Blood coagulation inhibitor (disintegrin)"/>
    <property type="match status" value="1"/>
</dbReference>
<dbReference type="Gene3D" id="3.40.390.10">
    <property type="entry name" value="Collagenase (Catalytic Domain)"/>
    <property type="match status" value="1"/>
</dbReference>
<dbReference type="EMBL" id="JAAMOB010000013">
    <property type="protein sequence ID" value="KAF4105767.1"/>
    <property type="molecule type" value="Genomic_DNA"/>
</dbReference>
<dbReference type="PROSITE" id="PS50215">
    <property type="entry name" value="ADAM_MEPRO"/>
    <property type="match status" value="1"/>
</dbReference>
<feature type="chain" id="PRO_5029446419" evidence="12">
    <location>
        <begin position="23"/>
        <end position="850"/>
    </location>
</feature>
<dbReference type="AlphaFoldDB" id="A0A7J6CEL5"/>
<dbReference type="InterPro" id="IPR001762">
    <property type="entry name" value="Disintegrin_dom"/>
</dbReference>
<keyword evidence="9" id="KW-0862">Zinc</keyword>
<dbReference type="InterPro" id="IPR036436">
    <property type="entry name" value="Disintegrin_dom_sf"/>
</dbReference>
<evidence type="ECO:0000256" key="4">
    <source>
        <dbReference type="ARBA" id="ARBA00022989"/>
    </source>
</evidence>
<dbReference type="InterPro" id="IPR034027">
    <property type="entry name" value="Reprolysin_adamalysin"/>
</dbReference>
<evidence type="ECO:0000256" key="9">
    <source>
        <dbReference type="PROSITE-ProRule" id="PRU00276"/>
    </source>
</evidence>
<feature type="region of interest" description="Disordered" evidence="10">
    <location>
        <begin position="743"/>
        <end position="850"/>
    </location>
</feature>
<feature type="disulfide bond" evidence="8">
    <location>
        <begin position="637"/>
        <end position="646"/>
    </location>
</feature>
<evidence type="ECO:0000256" key="2">
    <source>
        <dbReference type="ARBA" id="ARBA00022536"/>
    </source>
</evidence>
<evidence type="ECO:0000256" key="10">
    <source>
        <dbReference type="SAM" id="MobiDB-lite"/>
    </source>
</evidence>
<proteinExistence type="predicted"/>
<keyword evidence="12" id="KW-0732">Signal</keyword>
<keyword evidence="3 11" id="KW-0812">Transmembrane</keyword>
<dbReference type="GO" id="GO:0005886">
    <property type="term" value="C:plasma membrane"/>
    <property type="evidence" value="ECO:0007669"/>
    <property type="project" value="UniProtKB-ARBA"/>
</dbReference>
<sequence>MRYTGLFISLLSFVYTWENLEAALPHVMRYDVVRLRPQALKARARRSASSSLEIYPEQLEYDLAVDGRNLTISLHKNRELLGKTYTLSHYTKDGISESESSDNIDHCYYQGHVHDFEDSSVSVGLCSGMEGFLRVKNQVYLIEPLEESLDGDHAIYKQEHLRTKQGSFGYINDTVFIQPNLGPKSSGLYKGKNMKNKAPRGGQRIVEMVLVVDLAEYKKFGSLMKIKERMMLVANHVDKLYRPLNIRVRLVGLEVWSNGNLIDVSDKPNLTLERFLQWRQDSLLKRKKHDNAHFVTAIDFEGSTIGLATMYAMCSPSSGAVNEDHNTNPIAVASTIAHEMGHNLGMSHDDSNCACSSDKGCVMSDTIGYVYPDSFSTCSQLSLKAFLQNYDTSCLLDVPNEGELYGGPVCGNAFVDKGEECDCGTVEECNNRCCNATTCRLTEGAHCAHGECCHNCQLKHSDSLCRKSTHDCDLDEYCTGESAFCPEDEYKMNGLPCNYNQGYCYNGQCPTHKEHCKMLWGSDAEVDADTCFQYNVFDRTSRSDEHMMCGKIYCYGGNPFPITNRKSSVTFRSRTCYIAVDSSPTDDLGLVPAGTKCGINKVCYHNLCQDISIYGTEDCSDKCNNRGVCNHEMKCHCDPGWAPPYCDVQYSERQKMRKEFVIIGVTASVVVLGLIIIIGALVCHRNKITEFRKKRSLKDIHTTSGQCNPAFQPGSAKNSPRFTQTRISQPTFLESSTTLACKPLYSPATPSRPAPMPPKDASQTRREQIVKPSVQPPGISRNIHPVQAKPLLPPTKPLPPSRPLPPLASKSVTKSKPPPMPPVKPTGLQPAFTPPQVIQKVALKPPAKPR</sequence>
<name>A0A7J6CEL5_9TELE</name>
<dbReference type="PRINTS" id="PR00289">
    <property type="entry name" value="DISINTEGRIN"/>
</dbReference>
<evidence type="ECO:0000256" key="11">
    <source>
        <dbReference type="SAM" id="Phobius"/>
    </source>
</evidence>
<accession>A0A7J6CEL5</accession>
<dbReference type="PROSITE" id="PS50214">
    <property type="entry name" value="DISINTEGRIN_2"/>
    <property type="match status" value="1"/>
</dbReference>
<feature type="domain" description="Disintegrin" evidence="14">
    <location>
        <begin position="407"/>
        <end position="493"/>
    </location>
</feature>
<feature type="compositionally biased region" description="Pro residues" evidence="10">
    <location>
        <begin position="791"/>
        <end position="806"/>
    </location>
</feature>
<feature type="region of interest" description="Disordered" evidence="10">
    <location>
        <begin position="703"/>
        <end position="722"/>
    </location>
</feature>
<feature type="binding site" evidence="9">
    <location>
        <position position="338"/>
    </location>
    <ligand>
        <name>Zn(2+)</name>
        <dbReference type="ChEBI" id="CHEBI:29105"/>
        <note>catalytic</note>
    </ligand>
</feature>
<gene>
    <name evidence="16" type="ORF">G5714_013429</name>
</gene>
<dbReference type="InterPro" id="IPR006586">
    <property type="entry name" value="ADAM_Cys-rich"/>
</dbReference>
<dbReference type="PROSITE" id="PS50026">
    <property type="entry name" value="EGF_3"/>
    <property type="match status" value="1"/>
</dbReference>
<dbReference type="Pfam" id="PF01421">
    <property type="entry name" value="Reprolysin"/>
    <property type="match status" value="1"/>
</dbReference>
<dbReference type="InterPro" id="IPR018358">
    <property type="entry name" value="Disintegrin_CS"/>
</dbReference>
<keyword evidence="4 11" id="KW-1133">Transmembrane helix</keyword>
<comment type="caution">
    <text evidence="8">Lacks conserved residue(s) required for the propagation of feature annotation.</text>
</comment>
<keyword evidence="9" id="KW-0479">Metal-binding</keyword>
<dbReference type="PANTHER" id="PTHR11905">
    <property type="entry name" value="ADAM A DISINTEGRIN AND METALLOPROTEASE DOMAIN"/>
    <property type="match status" value="1"/>
</dbReference>
<evidence type="ECO:0000256" key="5">
    <source>
        <dbReference type="ARBA" id="ARBA00023136"/>
    </source>
</evidence>
<organism evidence="16 17">
    <name type="scientific">Onychostoma macrolepis</name>
    <dbReference type="NCBI Taxonomy" id="369639"/>
    <lineage>
        <taxon>Eukaryota</taxon>
        <taxon>Metazoa</taxon>
        <taxon>Chordata</taxon>
        <taxon>Craniata</taxon>
        <taxon>Vertebrata</taxon>
        <taxon>Euteleostomi</taxon>
        <taxon>Actinopterygii</taxon>
        <taxon>Neopterygii</taxon>
        <taxon>Teleostei</taxon>
        <taxon>Ostariophysi</taxon>
        <taxon>Cypriniformes</taxon>
        <taxon>Cyprinidae</taxon>
        <taxon>Acrossocheilinae</taxon>
        <taxon>Onychostoma</taxon>
    </lineage>
</organism>
<feature type="disulfide bond" evidence="8">
    <location>
        <begin position="619"/>
        <end position="629"/>
    </location>
</feature>
<keyword evidence="17" id="KW-1185">Reference proteome</keyword>
<feature type="signal peptide" evidence="12">
    <location>
        <begin position="1"/>
        <end position="22"/>
    </location>
</feature>
<dbReference type="SMART" id="SM00608">
    <property type="entry name" value="ACR"/>
    <property type="match status" value="1"/>
</dbReference>
<keyword evidence="2 8" id="KW-0245">EGF-like domain</keyword>
<evidence type="ECO:0000313" key="16">
    <source>
        <dbReference type="EMBL" id="KAF4105767.1"/>
    </source>
</evidence>
<dbReference type="OrthoDB" id="5951731at2759"/>
<feature type="transmembrane region" description="Helical" evidence="11">
    <location>
        <begin position="660"/>
        <end position="683"/>
    </location>
</feature>
<comment type="subcellular location">
    <subcellularLocation>
        <location evidence="1">Membrane</location>
        <topology evidence="1">Single-pass type I membrane protein</topology>
    </subcellularLocation>
</comment>
<dbReference type="InterPro" id="IPR001590">
    <property type="entry name" value="Peptidase_M12B"/>
</dbReference>
<dbReference type="GO" id="GO:0002693">
    <property type="term" value="P:positive regulation of cellular extravasation"/>
    <property type="evidence" value="ECO:0007669"/>
    <property type="project" value="TreeGrafter"/>
</dbReference>
<dbReference type="InterPro" id="IPR002870">
    <property type="entry name" value="Peptidase_M12B_N"/>
</dbReference>
<dbReference type="GO" id="GO:0006508">
    <property type="term" value="P:proteolysis"/>
    <property type="evidence" value="ECO:0007669"/>
    <property type="project" value="InterPro"/>
</dbReference>
<dbReference type="FunFam" id="3.40.390.10:FF:000002">
    <property type="entry name" value="Disintegrin and metalloproteinase domain-containing protein 22"/>
    <property type="match status" value="1"/>
</dbReference>
<keyword evidence="6 8" id="KW-1015">Disulfide bond</keyword>
<feature type="binding site" evidence="9">
    <location>
        <position position="342"/>
    </location>
    <ligand>
        <name>Zn(2+)</name>
        <dbReference type="ChEBI" id="CHEBI:29105"/>
        <note>catalytic</note>
    </ligand>
</feature>